<evidence type="ECO:0000256" key="1">
    <source>
        <dbReference type="SAM" id="Phobius"/>
    </source>
</evidence>
<accession>A0A3B0ZIS2</accession>
<dbReference type="EMBL" id="UOFT01000011">
    <property type="protein sequence ID" value="VAW91561.1"/>
    <property type="molecule type" value="Genomic_DNA"/>
</dbReference>
<feature type="transmembrane region" description="Helical" evidence="1">
    <location>
        <begin position="41"/>
        <end position="62"/>
    </location>
</feature>
<evidence type="ECO:0000313" key="2">
    <source>
        <dbReference type="EMBL" id="VAW91561.1"/>
    </source>
</evidence>
<keyword evidence="1" id="KW-0472">Membrane</keyword>
<keyword evidence="1" id="KW-0812">Transmembrane</keyword>
<feature type="transmembrane region" description="Helical" evidence="1">
    <location>
        <begin position="6"/>
        <end position="29"/>
    </location>
</feature>
<dbReference type="AlphaFoldDB" id="A0A3B0ZIS2"/>
<reference evidence="2" key="1">
    <citation type="submission" date="2018-06" db="EMBL/GenBank/DDBJ databases">
        <authorList>
            <person name="Zhirakovskaya E."/>
        </authorList>
    </citation>
    <scope>NUCLEOTIDE SEQUENCE</scope>
</reference>
<proteinExistence type="predicted"/>
<dbReference type="InterPro" id="IPR045919">
    <property type="entry name" value="DUF6338"/>
</dbReference>
<protein>
    <submittedName>
        <fullName evidence="2">Uncharacterized protein</fullName>
    </submittedName>
</protein>
<dbReference type="Pfam" id="PF19865">
    <property type="entry name" value="DUF6338"/>
    <property type="match status" value="1"/>
</dbReference>
<feature type="transmembrane region" description="Helical" evidence="1">
    <location>
        <begin position="74"/>
        <end position="97"/>
    </location>
</feature>
<keyword evidence="1" id="KW-1133">Transmembrane helix</keyword>
<organism evidence="2">
    <name type="scientific">hydrothermal vent metagenome</name>
    <dbReference type="NCBI Taxonomy" id="652676"/>
    <lineage>
        <taxon>unclassified sequences</taxon>
        <taxon>metagenomes</taxon>
        <taxon>ecological metagenomes</taxon>
    </lineage>
</organism>
<sequence>MNIWDIDKLFLFIMFVVPGFISLKAYELLVPGEAKDSSKQIIDAVTYSCINYSLLFFFILKIENSGYATTHPNLYYLFYFFVLFVSPVVLVFVWRWLRSTNFAQKNAPHPTAKPWDYVFSQRKPYWVKVVKNDGTIIGGRYSDKSFASSAPAPEQIYLEESWIINNKGGFERAKNNTAGVIILTSDISHIELRD</sequence>
<name>A0A3B0ZIS2_9ZZZZ</name>
<gene>
    <name evidence="2" type="ORF">MNBD_GAMMA23-1052</name>
</gene>